<evidence type="ECO:0000313" key="8">
    <source>
        <dbReference type="Proteomes" id="UP000612899"/>
    </source>
</evidence>
<comment type="similarity">
    <text evidence="1">Belongs to the peptidase S33 family.</text>
</comment>
<feature type="domain" description="AB hydrolase-1" evidence="5">
    <location>
        <begin position="54"/>
        <end position="228"/>
    </location>
</feature>
<accession>A0A8J3Q374</accession>
<protein>
    <submittedName>
        <fullName evidence="7">Peptidase</fullName>
    </submittedName>
</protein>
<feature type="region of interest" description="Disordered" evidence="4">
    <location>
        <begin position="94"/>
        <end position="116"/>
    </location>
</feature>
<organism evidence="7 8">
    <name type="scientific">Rhizocola hellebori</name>
    <dbReference type="NCBI Taxonomy" id="1392758"/>
    <lineage>
        <taxon>Bacteria</taxon>
        <taxon>Bacillati</taxon>
        <taxon>Actinomycetota</taxon>
        <taxon>Actinomycetes</taxon>
        <taxon>Micromonosporales</taxon>
        <taxon>Micromonosporaceae</taxon>
        <taxon>Rhizocola</taxon>
    </lineage>
</organism>
<keyword evidence="8" id="KW-1185">Reference proteome</keyword>
<dbReference type="Gene3D" id="3.40.50.1820">
    <property type="entry name" value="alpha/beta hydrolase"/>
    <property type="match status" value="1"/>
</dbReference>
<dbReference type="GO" id="GO:0016787">
    <property type="term" value="F:hydrolase activity"/>
    <property type="evidence" value="ECO:0007669"/>
    <property type="project" value="UniProtKB-KW"/>
</dbReference>
<feature type="domain" description="Peptidase S33 tripeptidyl aminopeptidase-like C-terminal" evidence="6">
    <location>
        <begin position="362"/>
        <end position="449"/>
    </location>
</feature>
<dbReference type="RefSeq" id="WP_203906506.1">
    <property type="nucleotide sequence ID" value="NZ_BONY01000003.1"/>
</dbReference>
<evidence type="ECO:0000256" key="4">
    <source>
        <dbReference type="SAM" id="MobiDB-lite"/>
    </source>
</evidence>
<dbReference type="Pfam" id="PF08386">
    <property type="entry name" value="Abhydrolase_4"/>
    <property type="match status" value="1"/>
</dbReference>
<dbReference type="InterPro" id="IPR051601">
    <property type="entry name" value="Serine_prot/Carboxylest_S33"/>
</dbReference>
<sequence>MREITWSASDFHPQVEVATIEVPLSYADPQGEQITLAISRVRCADPAKRRGILVTLNGGPAGNWGGGTKLPLRFAYTPLAQHYDIIGMDPRGTGQSTPLWREDPRPTAPFNTRPGDEDFAAITADVKALYEACARIGGPLREQITSANLARDIDAVRALLGEEKLTYVGYGDPTYNGAVYATMFPARVDRMVLDSSRNPDVGWRGQFHSQVPAVYENVDAWAEWVSERDIRFGLGATKKAVLAATEEAAFRTYTPAFDVGIGTGTRHRPLWAVTADLVAQLRNPSGEAQAGDAQAAVQKLASLDAWAPGEPQERVQSVTEAATCEDEWPTDLDGYYADMRVAREKYPYGYGVLRFQPQVGTFWTDRKMEKPPEIKREGFEPGIVVHGIGNTMLRHAGGEAMAKRLGFSLISVTDEGHNEIFAVRGNKEVDDYVYQYLIDGVLPPERVICSGPSRPDIAPDSAGGTTGSGAGTLVSQIEEWDSANRLW</sequence>
<dbReference type="PANTHER" id="PTHR43248">
    <property type="entry name" value="2-SUCCINYL-6-HYDROXY-2,4-CYCLOHEXADIENE-1-CARBOXYLATE SYNTHASE"/>
    <property type="match status" value="1"/>
</dbReference>
<dbReference type="Pfam" id="PF00561">
    <property type="entry name" value="Abhydrolase_1"/>
    <property type="match status" value="1"/>
</dbReference>
<dbReference type="InterPro" id="IPR029058">
    <property type="entry name" value="AB_hydrolase_fold"/>
</dbReference>
<dbReference type="InterPro" id="IPR013595">
    <property type="entry name" value="Pept_S33_TAP-like_C"/>
</dbReference>
<reference evidence="7" key="1">
    <citation type="submission" date="2021-01" db="EMBL/GenBank/DDBJ databases">
        <title>Whole genome shotgun sequence of Rhizocola hellebori NBRC 109834.</title>
        <authorList>
            <person name="Komaki H."/>
            <person name="Tamura T."/>
        </authorList>
    </citation>
    <scope>NUCLEOTIDE SEQUENCE</scope>
    <source>
        <strain evidence="7">NBRC 109834</strain>
    </source>
</reference>
<comment type="caution">
    <text evidence="7">The sequence shown here is derived from an EMBL/GenBank/DDBJ whole genome shotgun (WGS) entry which is preliminary data.</text>
</comment>
<evidence type="ECO:0000256" key="3">
    <source>
        <dbReference type="ARBA" id="ARBA00022801"/>
    </source>
</evidence>
<evidence type="ECO:0000313" key="7">
    <source>
        <dbReference type="EMBL" id="GIH02556.1"/>
    </source>
</evidence>
<keyword evidence="2" id="KW-0732">Signal</keyword>
<dbReference type="Proteomes" id="UP000612899">
    <property type="component" value="Unassembled WGS sequence"/>
</dbReference>
<name>A0A8J3Q374_9ACTN</name>
<dbReference type="EMBL" id="BONY01000003">
    <property type="protein sequence ID" value="GIH02556.1"/>
    <property type="molecule type" value="Genomic_DNA"/>
</dbReference>
<dbReference type="SUPFAM" id="SSF53474">
    <property type="entry name" value="alpha/beta-Hydrolases"/>
    <property type="match status" value="1"/>
</dbReference>
<evidence type="ECO:0000256" key="1">
    <source>
        <dbReference type="ARBA" id="ARBA00010088"/>
    </source>
</evidence>
<evidence type="ECO:0000259" key="6">
    <source>
        <dbReference type="Pfam" id="PF08386"/>
    </source>
</evidence>
<dbReference type="AlphaFoldDB" id="A0A8J3Q374"/>
<keyword evidence="3" id="KW-0378">Hydrolase</keyword>
<dbReference type="PANTHER" id="PTHR43248:SF29">
    <property type="entry name" value="TRIPEPTIDYL AMINOPEPTIDASE"/>
    <property type="match status" value="1"/>
</dbReference>
<proteinExistence type="inferred from homology"/>
<dbReference type="InterPro" id="IPR000073">
    <property type="entry name" value="AB_hydrolase_1"/>
</dbReference>
<gene>
    <name evidence="7" type="ORF">Rhe02_06230</name>
</gene>
<evidence type="ECO:0000256" key="2">
    <source>
        <dbReference type="ARBA" id="ARBA00022729"/>
    </source>
</evidence>
<feature type="region of interest" description="Disordered" evidence="4">
    <location>
        <begin position="452"/>
        <end position="474"/>
    </location>
</feature>
<evidence type="ECO:0000259" key="5">
    <source>
        <dbReference type="Pfam" id="PF00561"/>
    </source>
</evidence>